<dbReference type="Proteomes" id="UP000032180">
    <property type="component" value="Chromosome 2"/>
</dbReference>
<name>A0A0D9VCC1_9ORYZ</name>
<dbReference type="GO" id="GO:0005886">
    <property type="term" value="C:plasma membrane"/>
    <property type="evidence" value="ECO:0007669"/>
    <property type="project" value="UniProtKB-SubCell"/>
</dbReference>
<keyword evidence="16" id="KW-0723">Serine/threonine-protein kinase</keyword>
<evidence type="ECO:0000313" key="20">
    <source>
        <dbReference type="Proteomes" id="UP000032180"/>
    </source>
</evidence>
<dbReference type="SUPFAM" id="SSF56112">
    <property type="entry name" value="Protein kinase-like (PK-like)"/>
    <property type="match status" value="1"/>
</dbReference>
<keyword evidence="5" id="KW-0808">Transferase</keyword>
<evidence type="ECO:0000256" key="7">
    <source>
        <dbReference type="ARBA" id="ARBA00022737"/>
    </source>
</evidence>
<organism evidence="19 20">
    <name type="scientific">Leersia perrieri</name>
    <dbReference type="NCBI Taxonomy" id="77586"/>
    <lineage>
        <taxon>Eukaryota</taxon>
        <taxon>Viridiplantae</taxon>
        <taxon>Streptophyta</taxon>
        <taxon>Embryophyta</taxon>
        <taxon>Tracheophyta</taxon>
        <taxon>Spermatophyta</taxon>
        <taxon>Magnoliopsida</taxon>
        <taxon>Liliopsida</taxon>
        <taxon>Poales</taxon>
        <taxon>Poaceae</taxon>
        <taxon>BOP clade</taxon>
        <taxon>Oryzoideae</taxon>
        <taxon>Oryzeae</taxon>
        <taxon>Oryzinae</taxon>
        <taxon>Leersia</taxon>
    </lineage>
</organism>
<dbReference type="PRINTS" id="PR00019">
    <property type="entry name" value="LEURICHRPT"/>
</dbReference>
<dbReference type="eggNOG" id="KOG0619">
    <property type="taxonomic scope" value="Eukaryota"/>
</dbReference>
<evidence type="ECO:0000256" key="1">
    <source>
        <dbReference type="ARBA" id="ARBA00004162"/>
    </source>
</evidence>
<feature type="binding site" evidence="15">
    <location>
        <position position="355"/>
    </location>
    <ligand>
        <name>ATP</name>
        <dbReference type="ChEBI" id="CHEBI:30616"/>
    </ligand>
</feature>
<keyword evidence="7" id="KW-0677">Repeat</keyword>
<evidence type="ECO:0000256" key="10">
    <source>
        <dbReference type="ARBA" id="ARBA00022840"/>
    </source>
</evidence>
<dbReference type="InterPro" id="IPR000719">
    <property type="entry name" value="Prot_kinase_dom"/>
</dbReference>
<keyword evidence="8 15" id="KW-0547">Nucleotide-binding</keyword>
<dbReference type="InterPro" id="IPR008271">
    <property type="entry name" value="Ser/Thr_kinase_AS"/>
</dbReference>
<comment type="similarity">
    <text evidence="2">Belongs to the RLP family.</text>
</comment>
<dbReference type="AlphaFoldDB" id="A0A0D9VCC1"/>
<keyword evidence="6 17" id="KW-0812">Transmembrane</keyword>
<evidence type="ECO:0000256" key="6">
    <source>
        <dbReference type="ARBA" id="ARBA00022692"/>
    </source>
</evidence>
<dbReference type="Gene3D" id="3.30.200.20">
    <property type="entry name" value="Phosphorylase Kinase, domain 1"/>
    <property type="match status" value="1"/>
</dbReference>
<dbReference type="Pfam" id="PF13855">
    <property type="entry name" value="LRR_8"/>
    <property type="match status" value="1"/>
</dbReference>
<evidence type="ECO:0000256" key="11">
    <source>
        <dbReference type="ARBA" id="ARBA00022989"/>
    </source>
</evidence>
<dbReference type="PROSITE" id="PS50011">
    <property type="entry name" value="PROTEIN_KINASE_DOM"/>
    <property type="match status" value="1"/>
</dbReference>
<proteinExistence type="inferred from homology"/>
<keyword evidence="3" id="KW-1003">Cell membrane</keyword>
<feature type="domain" description="Protein kinase" evidence="18">
    <location>
        <begin position="326"/>
        <end position="494"/>
    </location>
</feature>
<evidence type="ECO:0000256" key="13">
    <source>
        <dbReference type="ARBA" id="ARBA00023170"/>
    </source>
</evidence>
<dbReference type="FunFam" id="3.80.10.10:FF:000213">
    <property type="entry name" value="Tyrosine-sulfated glycopeptide receptor 1"/>
    <property type="match status" value="1"/>
</dbReference>
<keyword evidence="4" id="KW-0433">Leucine-rich repeat</keyword>
<dbReference type="Gene3D" id="3.80.10.10">
    <property type="entry name" value="Ribonuclease Inhibitor"/>
    <property type="match status" value="1"/>
</dbReference>
<keyword evidence="12 17" id="KW-0472">Membrane</keyword>
<protein>
    <recommendedName>
        <fullName evidence="18">Protein kinase domain-containing protein</fullName>
    </recommendedName>
</protein>
<dbReference type="Gene3D" id="1.10.510.10">
    <property type="entry name" value="Transferase(Phosphotransferase) domain 1"/>
    <property type="match status" value="1"/>
</dbReference>
<evidence type="ECO:0000256" key="14">
    <source>
        <dbReference type="ARBA" id="ARBA00023180"/>
    </source>
</evidence>
<dbReference type="HOGENOM" id="CLU_000288_92_6_1"/>
<keyword evidence="9" id="KW-0418">Kinase</keyword>
<dbReference type="STRING" id="77586.A0A0D9VCC1"/>
<dbReference type="PANTHER" id="PTHR48056">
    <property type="entry name" value="LRR RECEPTOR-LIKE SERINE/THREONINE-PROTEIN KINASE-RELATED"/>
    <property type="match status" value="1"/>
</dbReference>
<evidence type="ECO:0000256" key="4">
    <source>
        <dbReference type="ARBA" id="ARBA00022614"/>
    </source>
</evidence>
<dbReference type="PROSITE" id="PS00107">
    <property type="entry name" value="PROTEIN_KINASE_ATP"/>
    <property type="match status" value="1"/>
</dbReference>
<evidence type="ECO:0000256" key="12">
    <source>
        <dbReference type="ARBA" id="ARBA00023136"/>
    </source>
</evidence>
<comment type="similarity">
    <text evidence="16">Belongs to the protein kinase superfamily.</text>
</comment>
<sequence>MPLDDSIDGFENLQVLSLNGCSLSGKMPRWLSKLKNLEMLFLYDNQLVGPIPVWISSLNSLFYLDITNNSLSGEIPTSLMEMPMLKTDNVAPKVFELPIFTAQSLQYRITSAFPEVLNLGINNFTEVIPKEIGQLKALLLLNLSSNKLSGEIPESICNLTNLQVLDLSNNNLTGTIPKALNELHFLSAFNVSNNDLEGQVPTVGQLSTFPSSSFGGNPKLCAPSLANRCSSAQTSYISKKRHKTAILAVAFGVFFGGIAILLLLARLLALLKSKSFMIKNRRHGNGDTEAALSNLNSEQSLVMAPQGNFKQNKLTFTDLLKATNNFDKENIIGCGGYGLVYKAELSDGSMVAIKKLNSDMCLMEREFSAEVDALSMAQHDNLVPLWGYCIQGNSRFLIYSYMENGSLDDWLHNRENDGSSFLDWPIQGLSYIHNVCKPNIVHRDIKCSNILLDKEFKAYVADFGLSRLILPNKTHVTTELVGTLGYIPPEYGQG</sequence>
<dbReference type="SUPFAM" id="SSF52058">
    <property type="entry name" value="L domain-like"/>
    <property type="match status" value="1"/>
</dbReference>
<keyword evidence="13" id="KW-0675">Receptor</keyword>
<feature type="transmembrane region" description="Helical" evidence="17">
    <location>
        <begin position="245"/>
        <end position="271"/>
    </location>
</feature>
<dbReference type="InterPro" id="IPR017441">
    <property type="entry name" value="Protein_kinase_ATP_BS"/>
</dbReference>
<evidence type="ECO:0000256" key="5">
    <source>
        <dbReference type="ARBA" id="ARBA00022679"/>
    </source>
</evidence>
<accession>A0A0D9VCC1</accession>
<reference evidence="19 20" key="1">
    <citation type="submission" date="2012-08" db="EMBL/GenBank/DDBJ databases">
        <title>Oryza genome evolution.</title>
        <authorList>
            <person name="Wing R.A."/>
        </authorList>
    </citation>
    <scope>NUCLEOTIDE SEQUENCE</scope>
</reference>
<evidence type="ECO:0000256" key="16">
    <source>
        <dbReference type="RuleBase" id="RU000304"/>
    </source>
</evidence>
<evidence type="ECO:0000256" key="9">
    <source>
        <dbReference type="ARBA" id="ARBA00022777"/>
    </source>
</evidence>
<comment type="subcellular location">
    <subcellularLocation>
        <location evidence="1">Cell membrane</location>
        <topology evidence="1">Single-pass membrane protein</topology>
    </subcellularLocation>
</comment>
<dbReference type="Gramene" id="LPERR02G03650.1">
    <property type="protein sequence ID" value="LPERR02G03650.1"/>
    <property type="gene ID" value="LPERR02G03650"/>
</dbReference>
<dbReference type="InterPro" id="IPR001611">
    <property type="entry name" value="Leu-rich_rpt"/>
</dbReference>
<dbReference type="PROSITE" id="PS00108">
    <property type="entry name" value="PROTEIN_KINASE_ST"/>
    <property type="match status" value="1"/>
</dbReference>
<evidence type="ECO:0000256" key="2">
    <source>
        <dbReference type="ARBA" id="ARBA00009592"/>
    </source>
</evidence>
<dbReference type="SMART" id="SM00220">
    <property type="entry name" value="S_TKc"/>
    <property type="match status" value="1"/>
</dbReference>
<evidence type="ECO:0000259" key="18">
    <source>
        <dbReference type="PROSITE" id="PS50011"/>
    </source>
</evidence>
<reference evidence="20" key="2">
    <citation type="submission" date="2013-12" db="EMBL/GenBank/DDBJ databases">
        <authorList>
            <person name="Yu Y."/>
            <person name="Lee S."/>
            <person name="de Baynast K."/>
            <person name="Wissotski M."/>
            <person name="Liu L."/>
            <person name="Talag J."/>
            <person name="Goicoechea J."/>
            <person name="Angelova A."/>
            <person name="Jetty R."/>
            <person name="Kudrna D."/>
            <person name="Golser W."/>
            <person name="Rivera L."/>
            <person name="Zhang J."/>
            <person name="Wing R."/>
        </authorList>
    </citation>
    <scope>NUCLEOTIDE SEQUENCE</scope>
</reference>
<dbReference type="PANTHER" id="PTHR48056:SF18">
    <property type="entry name" value="NON-SPECIFIC SERINE_THREONINE PROTEIN KINASE"/>
    <property type="match status" value="1"/>
</dbReference>
<evidence type="ECO:0000256" key="3">
    <source>
        <dbReference type="ARBA" id="ARBA00022475"/>
    </source>
</evidence>
<dbReference type="Pfam" id="PF00069">
    <property type="entry name" value="Pkinase"/>
    <property type="match status" value="1"/>
</dbReference>
<keyword evidence="10 15" id="KW-0067">ATP-binding</keyword>
<evidence type="ECO:0000313" key="19">
    <source>
        <dbReference type="EnsemblPlants" id="LPERR02G03650.1"/>
    </source>
</evidence>
<dbReference type="EnsemblPlants" id="LPERR02G03650.1">
    <property type="protein sequence ID" value="LPERR02G03650.1"/>
    <property type="gene ID" value="LPERR02G03650"/>
</dbReference>
<dbReference type="FunFam" id="3.30.200.20:FF:000394">
    <property type="entry name" value="Leucine-rich repeat receptor-like protein kinase"/>
    <property type="match status" value="1"/>
</dbReference>
<dbReference type="GO" id="GO:0033612">
    <property type="term" value="F:receptor serine/threonine kinase binding"/>
    <property type="evidence" value="ECO:0007669"/>
    <property type="project" value="TreeGrafter"/>
</dbReference>
<dbReference type="Pfam" id="PF00560">
    <property type="entry name" value="LRR_1"/>
    <property type="match status" value="2"/>
</dbReference>
<dbReference type="GO" id="GO:0004674">
    <property type="term" value="F:protein serine/threonine kinase activity"/>
    <property type="evidence" value="ECO:0007669"/>
    <property type="project" value="UniProtKB-KW"/>
</dbReference>
<keyword evidence="11 17" id="KW-1133">Transmembrane helix</keyword>
<evidence type="ECO:0000256" key="15">
    <source>
        <dbReference type="PROSITE-ProRule" id="PRU10141"/>
    </source>
</evidence>
<reference evidence="19" key="3">
    <citation type="submission" date="2015-04" db="UniProtKB">
        <authorList>
            <consortium name="EnsemblPlants"/>
        </authorList>
    </citation>
    <scope>IDENTIFICATION</scope>
</reference>
<evidence type="ECO:0000256" key="17">
    <source>
        <dbReference type="SAM" id="Phobius"/>
    </source>
</evidence>
<dbReference type="InterPro" id="IPR032675">
    <property type="entry name" value="LRR_dom_sf"/>
</dbReference>
<dbReference type="GO" id="GO:0005524">
    <property type="term" value="F:ATP binding"/>
    <property type="evidence" value="ECO:0007669"/>
    <property type="project" value="UniProtKB-UniRule"/>
</dbReference>
<dbReference type="InterPro" id="IPR050647">
    <property type="entry name" value="Plant_LRR-RLKs"/>
</dbReference>
<keyword evidence="14" id="KW-0325">Glycoprotein</keyword>
<dbReference type="PROSITE" id="PS51450">
    <property type="entry name" value="LRR"/>
    <property type="match status" value="1"/>
</dbReference>
<dbReference type="InterPro" id="IPR011009">
    <property type="entry name" value="Kinase-like_dom_sf"/>
</dbReference>
<keyword evidence="20" id="KW-1185">Reference proteome</keyword>
<evidence type="ECO:0000256" key="8">
    <source>
        <dbReference type="ARBA" id="ARBA00022741"/>
    </source>
</evidence>